<evidence type="ECO:0000313" key="1">
    <source>
        <dbReference type="EMBL" id="MDR6867598.1"/>
    </source>
</evidence>
<comment type="caution">
    <text evidence="1">The sequence shown here is derived from an EMBL/GenBank/DDBJ whole genome shotgun (WGS) entry which is preliminary data.</text>
</comment>
<gene>
    <name evidence="1" type="ORF">J2Y69_002202</name>
</gene>
<sequence>MDIPAPTSATRWAPLDPSSAAELFARAPVRWWLSGGTALDHWLGRAVQERPRTSVSTIRHDLAVLLDVLPAGLSAWAPAEAGDGCWQKVSAMDEDADLQRVWIHDDGAGVWTLQVNVEDGAERAWMYRRDPRLQLPWDVAVLDIAGLPTGAPEVQLIWKALRPTPEDDADKDAVLPRLSEDARARWERALLSIHPHSSWAIHVRSPVFPAKASWRGRGR</sequence>
<evidence type="ECO:0000313" key="2">
    <source>
        <dbReference type="Proteomes" id="UP001259347"/>
    </source>
</evidence>
<dbReference type="Gene3D" id="3.30.460.40">
    <property type="match status" value="1"/>
</dbReference>
<reference evidence="1 2" key="1">
    <citation type="submission" date="2023-07" db="EMBL/GenBank/DDBJ databases">
        <title>Sorghum-associated microbial communities from plants grown in Nebraska, USA.</title>
        <authorList>
            <person name="Schachtman D."/>
        </authorList>
    </citation>
    <scope>NUCLEOTIDE SEQUENCE [LARGE SCALE GENOMIC DNA]</scope>
    <source>
        <strain evidence="1 2">2980</strain>
    </source>
</reference>
<keyword evidence="2" id="KW-1185">Reference proteome</keyword>
<dbReference type="Proteomes" id="UP001259347">
    <property type="component" value="Unassembled WGS sequence"/>
</dbReference>
<proteinExistence type="predicted"/>
<dbReference type="RefSeq" id="WP_310020551.1">
    <property type="nucleotide sequence ID" value="NZ_JAVDUM010000009.1"/>
</dbReference>
<evidence type="ECO:0008006" key="3">
    <source>
        <dbReference type="Google" id="ProtNLM"/>
    </source>
</evidence>
<name>A0ABU1SDB8_9MICO</name>
<dbReference type="EMBL" id="JAVDUM010000009">
    <property type="protein sequence ID" value="MDR6867598.1"/>
    <property type="molecule type" value="Genomic_DNA"/>
</dbReference>
<organism evidence="1 2">
    <name type="scientific">Microbacterium resistens</name>
    <dbReference type="NCBI Taxonomy" id="156977"/>
    <lineage>
        <taxon>Bacteria</taxon>
        <taxon>Bacillati</taxon>
        <taxon>Actinomycetota</taxon>
        <taxon>Actinomycetes</taxon>
        <taxon>Micrococcales</taxon>
        <taxon>Microbacteriaceae</taxon>
        <taxon>Microbacterium</taxon>
    </lineage>
</organism>
<protein>
    <recommendedName>
        <fullName evidence="3">Amino acid transporter</fullName>
    </recommendedName>
</protein>
<accession>A0ABU1SDB8</accession>